<gene>
    <name evidence="4" type="ORF">PM02_02200</name>
</gene>
<organism evidence="4 5">
    <name type="scientific">Sulfitobacter mediterraneus</name>
    <dbReference type="NCBI Taxonomy" id="83219"/>
    <lineage>
        <taxon>Bacteria</taxon>
        <taxon>Pseudomonadati</taxon>
        <taxon>Pseudomonadota</taxon>
        <taxon>Alphaproteobacteria</taxon>
        <taxon>Rhodobacterales</taxon>
        <taxon>Roseobacteraceae</taxon>
        <taxon>Sulfitobacter</taxon>
    </lineage>
</organism>
<feature type="transmembrane region" description="Helical" evidence="3">
    <location>
        <begin position="144"/>
        <end position="167"/>
    </location>
</feature>
<dbReference type="AlphaFoldDB" id="A0A061SSE3"/>
<dbReference type="InterPro" id="IPR011053">
    <property type="entry name" value="Single_hybrid_motif"/>
</dbReference>
<dbReference type="SUPFAM" id="SSF51230">
    <property type="entry name" value="Single hybrid motif"/>
    <property type="match status" value="1"/>
</dbReference>
<evidence type="ECO:0008006" key="6">
    <source>
        <dbReference type="Google" id="ProtNLM"/>
    </source>
</evidence>
<keyword evidence="3" id="KW-0472">Membrane</keyword>
<keyword evidence="5" id="KW-1185">Reference proteome</keyword>
<keyword evidence="3" id="KW-1133">Transmembrane helix</keyword>
<evidence type="ECO:0000256" key="3">
    <source>
        <dbReference type="SAM" id="Phobius"/>
    </source>
</evidence>
<dbReference type="eggNOG" id="COG0845">
    <property type="taxonomic scope" value="Bacteria"/>
</dbReference>
<dbReference type="Gene3D" id="2.40.50.100">
    <property type="match status" value="1"/>
</dbReference>
<dbReference type="EMBL" id="JEMU01000002">
    <property type="protein sequence ID" value="KAJ04631.1"/>
    <property type="molecule type" value="Genomic_DNA"/>
</dbReference>
<dbReference type="InterPro" id="IPR050465">
    <property type="entry name" value="UPF0194_transport"/>
</dbReference>
<dbReference type="Proteomes" id="UP000027337">
    <property type="component" value="Unassembled WGS sequence"/>
</dbReference>
<evidence type="ECO:0000313" key="4">
    <source>
        <dbReference type="EMBL" id="KAJ04631.1"/>
    </source>
</evidence>
<protein>
    <recommendedName>
        <fullName evidence="6">Multidrug resistance efflux pump</fullName>
    </recommendedName>
</protein>
<keyword evidence="3" id="KW-0812">Transmembrane</keyword>
<dbReference type="PANTHER" id="PTHR32347:SF23">
    <property type="entry name" value="BLL5650 PROTEIN"/>
    <property type="match status" value="1"/>
</dbReference>
<sequence length="475" mass="52501">MNIRHECPLPDLSYAVVAPLFIQTADGTILISKKWSLAGIWIDPAGHDLTQGTVMAVPFQGVDISFNVKLAPTSDPEHFVFANLSVRQRETLSLFYQGVLSGKMVATGDMISSLDTPVDLVPMGETEEEKAAGVKTASPRLRRVIWNVVFYLFLAAFMVLFVGGHIWDRLSTIRLDHGRFVAPTEHYLAPDTGYIDRLYVRPGEAVARGDIIARLQDPDRESDVEEVRAEVLLAERALEVAQTALADHLARKPDYRAPLLEAVERASQLLRDHHPGTRHVSVALLRAQNRLQVFDQGIDVGTARYHALAADFTRQAEDQSLILRRWKRELRHRKSAANKYVIRAKTDGTVFAVHVEKGHFVGRGDLVAEVEEDTPRTAVGWLDDSMVTSVSLGMTGTAKFNFRGEYRQMAATVVDLQAGSDAARPDRFGMIVTLKIEGAGLKTSRKLFRPNAPAQLELDRDLFAGSRAGGNDAGS</sequence>
<comment type="caution">
    <text evidence="4">The sequence shown here is derived from an EMBL/GenBank/DDBJ whole genome shotgun (WGS) entry which is preliminary data.</text>
</comment>
<dbReference type="PANTHER" id="PTHR32347">
    <property type="entry name" value="EFFLUX SYSTEM COMPONENT YKNX-RELATED"/>
    <property type="match status" value="1"/>
</dbReference>
<dbReference type="GO" id="GO:0030313">
    <property type="term" value="C:cell envelope"/>
    <property type="evidence" value="ECO:0007669"/>
    <property type="project" value="UniProtKB-SubCell"/>
</dbReference>
<dbReference type="RefSeq" id="WP_037904789.1">
    <property type="nucleotide sequence ID" value="NZ_JEMU01000002.1"/>
</dbReference>
<keyword evidence="2" id="KW-0175">Coiled coil</keyword>
<comment type="subcellular location">
    <subcellularLocation>
        <location evidence="1">Cell envelope</location>
    </subcellularLocation>
</comment>
<name>A0A061SSE3_9RHOB</name>
<evidence type="ECO:0000256" key="2">
    <source>
        <dbReference type="ARBA" id="ARBA00023054"/>
    </source>
</evidence>
<dbReference type="STRING" id="83219.PM02_02200"/>
<reference evidence="4 5" key="1">
    <citation type="journal article" date="2014" name="Genome Announc.">
        <title>Draft Genome Sequences of Two Isolates of the Roseobacter Group, Sulfitobacter sp. Strains 3SOLIMAR09 and 1FIGIMAR09, from Harbors of Mallorca Island (Mediterranean Sea).</title>
        <authorList>
            <person name="Mas-Llado M."/>
            <person name="Pina-Villalonga J.M."/>
            <person name="Brunet-Galmes I."/>
            <person name="Nogales B."/>
            <person name="Bosch R."/>
        </authorList>
    </citation>
    <scope>NUCLEOTIDE SEQUENCE [LARGE SCALE GENOMIC DNA]</scope>
    <source>
        <strain evidence="4 5">1FIGIMAR09</strain>
    </source>
</reference>
<accession>A0A061SSE3</accession>
<evidence type="ECO:0000313" key="5">
    <source>
        <dbReference type="Proteomes" id="UP000027337"/>
    </source>
</evidence>
<proteinExistence type="predicted"/>
<evidence type="ECO:0000256" key="1">
    <source>
        <dbReference type="ARBA" id="ARBA00004196"/>
    </source>
</evidence>